<dbReference type="SFLD" id="SFLDG00358">
    <property type="entry name" value="Main_(cytGST)"/>
    <property type="match status" value="1"/>
</dbReference>
<dbReference type="SUPFAM" id="SSF47616">
    <property type="entry name" value="GST C-terminal domain-like"/>
    <property type="match status" value="1"/>
</dbReference>
<dbReference type="PROSITE" id="PS50405">
    <property type="entry name" value="GST_CTER"/>
    <property type="match status" value="1"/>
</dbReference>
<dbReference type="InterPro" id="IPR036249">
    <property type="entry name" value="Thioredoxin-like_sf"/>
</dbReference>
<dbReference type="InterPro" id="IPR040079">
    <property type="entry name" value="Glutathione_S-Trfase"/>
</dbReference>
<dbReference type="Pfam" id="PF13409">
    <property type="entry name" value="GST_N_2"/>
    <property type="match status" value="1"/>
</dbReference>
<comment type="similarity">
    <text evidence="1">Belongs to the GST superfamily.</text>
</comment>
<evidence type="ECO:0008006" key="6">
    <source>
        <dbReference type="Google" id="ProtNLM"/>
    </source>
</evidence>
<dbReference type="PANTHER" id="PTHR44051">
    <property type="entry name" value="GLUTATHIONE S-TRANSFERASE-RELATED"/>
    <property type="match status" value="1"/>
</dbReference>
<dbReference type="Gene3D" id="1.20.1050.10">
    <property type="match status" value="1"/>
</dbReference>
<dbReference type="InterPro" id="IPR004045">
    <property type="entry name" value="Glutathione_S-Trfase_N"/>
</dbReference>
<name>A0A0U5FW24_ASPCI</name>
<dbReference type="InterPro" id="IPR036282">
    <property type="entry name" value="Glutathione-S-Trfase_C_sf"/>
</dbReference>
<dbReference type="OrthoDB" id="2309723at2759"/>
<dbReference type="AlphaFoldDB" id="A0A0U5FW24"/>
<dbReference type="CDD" id="cd03188">
    <property type="entry name" value="GST_C_Beta"/>
    <property type="match status" value="1"/>
</dbReference>
<sequence length="231" mass="26310">MLQIPRSHFTNMPDIKFFHAPGACSLAPHILLHEAGLPYEPLLIQYNGTEIQFSPEYKNLNPKMRVPVIVVDGEVITELPAVCTVISQLAPAKNFMGKTPLDTVRVYEWMNYLSGTVHSAAFGHLFRPWRWTTDPDPKVHQGIKDKARENVIQAFAYIESKLQREYAVGEELTAVDAFLYPLYRWVGKRDIDLSVYPKYTALVEALERRDSVQAVLKAEGIKAVRDLEKIE</sequence>
<dbReference type="PANTHER" id="PTHR44051:SF8">
    <property type="entry name" value="GLUTATHIONE S-TRANSFERASE GSTA"/>
    <property type="match status" value="1"/>
</dbReference>
<protein>
    <recommendedName>
        <fullName evidence="6">Glutathione S-transferase</fullName>
    </recommendedName>
</protein>
<accession>A0A0U5FW24</accession>
<dbReference type="InterPro" id="IPR004046">
    <property type="entry name" value="GST_C"/>
</dbReference>
<keyword evidence="5" id="KW-1185">Reference proteome</keyword>
<organism evidence="4 5">
    <name type="scientific">Aspergillus calidoustus</name>
    <dbReference type="NCBI Taxonomy" id="454130"/>
    <lineage>
        <taxon>Eukaryota</taxon>
        <taxon>Fungi</taxon>
        <taxon>Dikarya</taxon>
        <taxon>Ascomycota</taxon>
        <taxon>Pezizomycotina</taxon>
        <taxon>Eurotiomycetes</taxon>
        <taxon>Eurotiomycetidae</taxon>
        <taxon>Eurotiales</taxon>
        <taxon>Aspergillaceae</taxon>
        <taxon>Aspergillus</taxon>
        <taxon>Aspergillus subgen. Nidulantes</taxon>
    </lineage>
</organism>
<dbReference type="Proteomes" id="UP000054771">
    <property type="component" value="Unassembled WGS sequence"/>
</dbReference>
<evidence type="ECO:0000256" key="1">
    <source>
        <dbReference type="ARBA" id="ARBA00007409"/>
    </source>
</evidence>
<feature type="domain" description="GST N-terminal" evidence="2">
    <location>
        <begin position="12"/>
        <end position="94"/>
    </location>
</feature>
<dbReference type="STRING" id="454130.A0A0U5FW24"/>
<dbReference type="SFLD" id="SFLDS00019">
    <property type="entry name" value="Glutathione_Transferase_(cytos"/>
    <property type="match status" value="1"/>
</dbReference>
<dbReference type="PROSITE" id="PS50404">
    <property type="entry name" value="GST_NTER"/>
    <property type="match status" value="1"/>
</dbReference>
<gene>
    <name evidence="4" type="ORF">ASPCAL04890</name>
</gene>
<dbReference type="Pfam" id="PF00043">
    <property type="entry name" value="GST_C"/>
    <property type="match status" value="1"/>
</dbReference>
<proteinExistence type="inferred from homology"/>
<dbReference type="InterPro" id="IPR010987">
    <property type="entry name" value="Glutathione-S-Trfase_C-like"/>
</dbReference>
<dbReference type="OMA" id="WARAVKL"/>
<evidence type="ECO:0000259" key="3">
    <source>
        <dbReference type="PROSITE" id="PS50405"/>
    </source>
</evidence>
<evidence type="ECO:0000313" key="4">
    <source>
        <dbReference type="EMBL" id="CEL03744.1"/>
    </source>
</evidence>
<dbReference type="SUPFAM" id="SSF52833">
    <property type="entry name" value="Thioredoxin-like"/>
    <property type="match status" value="1"/>
</dbReference>
<feature type="domain" description="GST C-terminal" evidence="3">
    <location>
        <begin position="99"/>
        <end position="227"/>
    </location>
</feature>
<dbReference type="CDD" id="cd03057">
    <property type="entry name" value="GST_N_Beta"/>
    <property type="match status" value="1"/>
</dbReference>
<reference evidence="5" key="1">
    <citation type="journal article" date="2016" name="Genome Announc.">
        <title>Draft genome sequences of fungus Aspergillus calidoustus.</title>
        <authorList>
            <person name="Horn F."/>
            <person name="Linde J."/>
            <person name="Mattern D.J."/>
            <person name="Walther G."/>
            <person name="Guthke R."/>
            <person name="Scherlach K."/>
            <person name="Martin K."/>
            <person name="Brakhage A.A."/>
            <person name="Petzke L."/>
            <person name="Valiante V."/>
        </authorList>
    </citation>
    <scope>NUCLEOTIDE SEQUENCE [LARGE SCALE GENOMIC DNA]</scope>
    <source>
        <strain evidence="5">SF006504</strain>
    </source>
</reference>
<dbReference type="EMBL" id="CDMC01000004">
    <property type="protein sequence ID" value="CEL03744.1"/>
    <property type="molecule type" value="Genomic_DNA"/>
</dbReference>
<dbReference type="SFLD" id="SFLDG01150">
    <property type="entry name" value="Main.1:_Beta-like"/>
    <property type="match status" value="1"/>
</dbReference>
<dbReference type="Gene3D" id="3.40.30.10">
    <property type="entry name" value="Glutaredoxin"/>
    <property type="match status" value="1"/>
</dbReference>
<evidence type="ECO:0000259" key="2">
    <source>
        <dbReference type="PROSITE" id="PS50404"/>
    </source>
</evidence>
<evidence type="ECO:0000313" key="5">
    <source>
        <dbReference type="Proteomes" id="UP000054771"/>
    </source>
</evidence>